<dbReference type="InterPro" id="IPR046335">
    <property type="entry name" value="LacI/GalR-like_sensor"/>
</dbReference>
<dbReference type="eggNOG" id="COG1609">
    <property type="taxonomic scope" value="Bacteria"/>
</dbReference>
<dbReference type="SMART" id="SM00354">
    <property type="entry name" value="HTH_LACI"/>
    <property type="match status" value="1"/>
</dbReference>
<dbReference type="Pfam" id="PF00356">
    <property type="entry name" value="LacI"/>
    <property type="match status" value="1"/>
</dbReference>
<dbReference type="PATRIC" id="fig|742738.3.peg.3285"/>
<dbReference type="Pfam" id="PF13377">
    <property type="entry name" value="Peripla_BP_3"/>
    <property type="match status" value="1"/>
</dbReference>
<dbReference type="PRINTS" id="PR00036">
    <property type="entry name" value="HTHLACI"/>
</dbReference>
<dbReference type="CDD" id="cd01392">
    <property type="entry name" value="HTH_LacI"/>
    <property type="match status" value="1"/>
</dbReference>
<dbReference type="CDD" id="cd06284">
    <property type="entry name" value="PBP1_LacI-like"/>
    <property type="match status" value="1"/>
</dbReference>
<keyword evidence="2" id="KW-0238">DNA-binding</keyword>
<name>A0A096B3U2_FLAPL</name>
<dbReference type="SUPFAM" id="SSF53822">
    <property type="entry name" value="Periplasmic binding protein-like I"/>
    <property type="match status" value="1"/>
</dbReference>
<dbReference type="PANTHER" id="PTHR30146">
    <property type="entry name" value="LACI-RELATED TRANSCRIPTIONAL REPRESSOR"/>
    <property type="match status" value="1"/>
</dbReference>
<gene>
    <name evidence="5" type="ORF">HMPREF9460_03193</name>
</gene>
<evidence type="ECO:0000256" key="2">
    <source>
        <dbReference type="ARBA" id="ARBA00023125"/>
    </source>
</evidence>
<dbReference type="PANTHER" id="PTHR30146:SF109">
    <property type="entry name" value="HTH-TYPE TRANSCRIPTIONAL REGULATOR GALS"/>
    <property type="match status" value="1"/>
</dbReference>
<dbReference type="RefSeq" id="WP_021632678.1">
    <property type="nucleotide sequence ID" value="NZ_KN174165.1"/>
</dbReference>
<keyword evidence="3" id="KW-0804">Transcription</keyword>
<dbReference type="HOGENOM" id="CLU_037628_6_2_9"/>
<dbReference type="SUPFAM" id="SSF47413">
    <property type="entry name" value="lambda repressor-like DNA-binding domains"/>
    <property type="match status" value="1"/>
</dbReference>
<dbReference type="PROSITE" id="PS50932">
    <property type="entry name" value="HTH_LACI_2"/>
    <property type="match status" value="1"/>
</dbReference>
<feature type="domain" description="HTH lacI-type" evidence="4">
    <location>
        <begin position="4"/>
        <end position="58"/>
    </location>
</feature>
<evidence type="ECO:0000256" key="1">
    <source>
        <dbReference type="ARBA" id="ARBA00023015"/>
    </source>
</evidence>
<dbReference type="AlphaFoldDB" id="A0A096B3U2"/>
<dbReference type="Proteomes" id="UP000029585">
    <property type="component" value="Unassembled WGS sequence"/>
</dbReference>
<keyword evidence="1" id="KW-0805">Transcription regulation</keyword>
<evidence type="ECO:0000256" key="3">
    <source>
        <dbReference type="ARBA" id="ARBA00023163"/>
    </source>
</evidence>
<evidence type="ECO:0000313" key="6">
    <source>
        <dbReference type="Proteomes" id="UP000029585"/>
    </source>
</evidence>
<dbReference type="Gene3D" id="1.10.260.40">
    <property type="entry name" value="lambda repressor-like DNA-binding domains"/>
    <property type="match status" value="1"/>
</dbReference>
<sequence>MRAPTISEVAKTAGVSVATVSRVVNGSPSVSHETQARVQEAIERLGYQPNVWGRSLRRGESRVVLIIVPNVSNPYYAPIIAGTEDRLHEDGYSGMLCITNAEAERRALYLEFLKDGRADGAILMEPARDDPHVTGMARHYHLVQCSEYCDNQAVSHVSVDNLAAAREVVLTLAGLGHRRIGFVGADNDFMSTIARRQGYLDGLRVLNIPPREDDQTFAGRDYSFSSGVEAARRLLARPERPTALFCISDVLALGAVQAARELGLRVPEDLSVVGFDDVEYAVMGHPRLTTVRQPCYELGRTAGELLLTQIQGGPRGRAVYLPHTLIERDSTARCAVGS</sequence>
<dbReference type="GO" id="GO:0003700">
    <property type="term" value="F:DNA-binding transcription factor activity"/>
    <property type="evidence" value="ECO:0007669"/>
    <property type="project" value="TreeGrafter"/>
</dbReference>
<dbReference type="Gene3D" id="3.40.50.2300">
    <property type="match status" value="2"/>
</dbReference>
<dbReference type="GO" id="GO:0000976">
    <property type="term" value="F:transcription cis-regulatory region binding"/>
    <property type="evidence" value="ECO:0007669"/>
    <property type="project" value="TreeGrafter"/>
</dbReference>
<protein>
    <recommendedName>
        <fullName evidence="4">HTH lacI-type domain-containing protein</fullName>
    </recommendedName>
</protein>
<accession>A0A096B3U2</accession>
<dbReference type="InterPro" id="IPR010982">
    <property type="entry name" value="Lambda_DNA-bd_dom_sf"/>
</dbReference>
<dbReference type="EMBL" id="ADLO01000097">
    <property type="protein sequence ID" value="KGF54043.1"/>
    <property type="molecule type" value="Genomic_DNA"/>
</dbReference>
<evidence type="ECO:0000313" key="5">
    <source>
        <dbReference type="EMBL" id="KGF54043.1"/>
    </source>
</evidence>
<organism evidence="5 6">
    <name type="scientific">Flavonifractor plautii 1_3_50AFAA</name>
    <dbReference type="NCBI Taxonomy" id="742738"/>
    <lineage>
        <taxon>Bacteria</taxon>
        <taxon>Bacillati</taxon>
        <taxon>Bacillota</taxon>
        <taxon>Clostridia</taxon>
        <taxon>Eubacteriales</taxon>
        <taxon>Oscillospiraceae</taxon>
        <taxon>Flavonifractor</taxon>
    </lineage>
</organism>
<dbReference type="InterPro" id="IPR028082">
    <property type="entry name" value="Peripla_BP_I"/>
</dbReference>
<proteinExistence type="predicted"/>
<comment type="caution">
    <text evidence="5">The sequence shown here is derived from an EMBL/GenBank/DDBJ whole genome shotgun (WGS) entry which is preliminary data.</text>
</comment>
<dbReference type="PROSITE" id="PS00356">
    <property type="entry name" value="HTH_LACI_1"/>
    <property type="match status" value="1"/>
</dbReference>
<evidence type="ECO:0000259" key="4">
    <source>
        <dbReference type="PROSITE" id="PS50932"/>
    </source>
</evidence>
<dbReference type="InterPro" id="IPR000843">
    <property type="entry name" value="HTH_LacI"/>
</dbReference>
<reference evidence="5 6" key="1">
    <citation type="submission" date="2011-08" db="EMBL/GenBank/DDBJ databases">
        <title>The Genome Sequence of Clostridium orbiscindens 1_3_50AFAA.</title>
        <authorList>
            <consortium name="The Broad Institute Genome Sequencing Platform"/>
            <person name="Earl A."/>
            <person name="Ward D."/>
            <person name="Feldgarden M."/>
            <person name="Gevers D."/>
            <person name="Daigneault M."/>
            <person name="Strauss J."/>
            <person name="Allen-Vercoe E."/>
            <person name="Young S.K."/>
            <person name="Zeng Q."/>
            <person name="Gargeya S."/>
            <person name="Fitzgerald M."/>
            <person name="Haas B."/>
            <person name="Abouelleil A."/>
            <person name="Alvarado L."/>
            <person name="Arachchi H.M."/>
            <person name="Berlin A."/>
            <person name="Brown A."/>
            <person name="Chapman S.B."/>
            <person name="Chen Z."/>
            <person name="Dunbar C."/>
            <person name="Freedman E."/>
            <person name="Gearin G."/>
            <person name="Gellesch M."/>
            <person name="Goldberg J."/>
            <person name="Griggs A."/>
            <person name="Gujja S."/>
            <person name="Heiman D."/>
            <person name="Howarth C."/>
            <person name="Larson L."/>
            <person name="Lui A."/>
            <person name="MacDonald P.J.P."/>
            <person name="Montmayeur A."/>
            <person name="Murphy C."/>
            <person name="Neiman D."/>
            <person name="Pearson M."/>
            <person name="Priest M."/>
            <person name="Roberts A."/>
            <person name="Saif S."/>
            <person name="Shea T."/>
            <person name="Shenoy N."/>
            <person name="Sisk P."/>
            <person name="Stolte C."/>
            <person name="Sykes S."/>
            <person name="Wortman J."/>
            <person name="Nusbaum C."/>
            <person name="Birren B."/>
        </authorList>
    </citation>
    <scope>NUCLEOTIDE SEQUENCE [LARGE SCALE GENOMIC DNA]</scope>
    <source>
        <strain evidence="5 6">1_3_50AFAA</strain>
    </source>
</reference>
<keyword evidence="6" id="KW-1185">Reference proteome</keyword>